<comment type="cofactor">
    <cofactor evidence="7">
        <name>heme</name>
        <dbReference type="ChEBI" id="CHEBI:30413"/>
    </cofactor>
    <text evidence="7">Binds 1 heme group per subunit.</text>
</comment>
<dbReference type="InterPro" id="IPR012292">
    <property type="entry name" value="Globin/Proto"/>
</dbReference>
<evidence type="ECO:0000313" key="10">
    <source>
        <dbReference type="EMBL" id="MBS7457603.1"/>
    </source>
</evidence>
<sequence length="142" mass="14910">MLLHARILGIGAALALTACASAPPRPGLYAELGGGEGIQAIVDGFLGHVAEDARINHFFAGTDVMRLREKLAEQICVEAGGPCTYTGVAMDVIHAGRGIDAAAFNAVVEDLVAAMDDQGVSVSAQNRLLRQLPPLREDIIHR</sequence>
<comment type="similarity">
    <text evidence="1 6">Belongs to the truncated hemoglobin family. Group I subfamily.</text>
</comment>
<dbReference type="AlphaFoldDB" id="A0AAP2CB73"/>
<keyword evidence="11" id="KW-1185">Reference proteome</keyword>
<organism evidence="10 11">
    <name type="scientific">Coralloluteibacterium stylophorae</name>
    <dbReference type="NCBI Taxonomy" id="1776034"/>
    <lineage>
        <taxon>Bacteria</taxon>
        <taxon>Pseudomonadati</taxon>
        <taxon>Pseudomonadota</taxon>
        <taxon>Gammaproteobacteria</taxon>
        <taxon>Lysobacterales</taxon>
        <taxon>Lysobacteraceae</taxon>
        <taxon>Coralloluteibacterium</taxon>
    </lineage>
</organism>
<evidence type="ECO:0000256" key="7">
    <source>
        <dbReference type="PIRSR" id="PIRSR002030-1"/>
    </source>
</evidence>
<dbReference type="GO" id="GO:0020037">
    <property type="term" value="F:heme binding"/>
    <property type="evidence" value="ECO:0007669"/>
    <property type="project" value="InterPro"/>
</dbReference>
<dbReference type="SUPFAM" id="SSF46458">
    <property type="entry name" value="Globin-like"/>
    <property type="match status" value="1"/>
</dbReference>
<dbReference type="InterPro" id="IPR016339">
    <property type="entry name" value="Hemoglobin_trunc_I"/>
</dbReference>
<evidence type="ECO:0000256" key="9">
    <source>
        <dbReference type="SAM" id="SignalP"/>
    </source>
</evidence>
<evidence type="ECO:0000313" key="11">
    <source>
        <dbReference type="Proteomes" id="UP000675747"/>
    </source>
</evidence>
<feature type="chain" id="PRO_5043005859" description="Group 1 truncated hemoglobin" evidence="9">
    <location>
        <begin position="21"/>
        <end position="142"/>
    </location>
</feature>
<comment type="caution">
    <text evidence="10">The sequence shown here is derived from an EMBL/GenBank/DDBJ whole genome shotgun (WGS) entry which is preliminary data.</text>
</comment>
<evidence type="ECO:0000256" key="1">
    <source>
        <dbReference type="ARBA" id="ARBA00009660"/>
    </source>
</evidence>
<evidence type="ECO:0000256" key="4">
    <source>
        <dbReference type="ARBA" id="ARBA00022723"/>
    </source>
</evidence>
<keyword evidence="2 6" id="KW-0813">Transport</keyword>
<feature type="signal peptide" evidence="9">
    <location>
        <begin position="1"/>
        <end position="20"/>
    </location>
</feature>
<protein>
    <recommendedName>
        <fullName evidence="6">Group 1 truncated hemoglobin</fullName>
    </recommendedName>
</protein>
<evidence type="ECO:0000256" key="6">
    <source>
        <dbReference type="PIRNR" id="PIRNR002030"/>
    </source>
</evidence>
<dbReference type="InterPro" id="IPR009050">
    <property type="entry name" value="Globin-like_sf"/>
</dbReference>
<dbReference type="GO" id="GO:0046872">
    <property type="term" value="F:metal ion binding"/>
    <property type="evidence" value="ECO:0007669"/>
    <property type="project" value="UniProtKB-UniRule"/>
</dbReference>
<name>A0AAP2CB73_9GAMM</name>
<dbReference type="RefSeq" id="WP_213173692.1">
    <property type="nucleotide sequence ID" value="NZ_JAGQFT020000006.1"/>
</dbReference>
<keyword evidence="4 6" id="KW-0479">Metal-binding</keyword>
<keyword evidence="5 6" id="KW-0408">Iron</keyword>
<feature type="binding site" description="distal binding residue" evidence="8">
    <location>
        <position position="94"/>
    </location>
    <ligand>
        <name>heme</name>
        <dbReference type="ChEBI" id="CHEBI:30413"/>
    </ligand>
    <ligandPart>
        <name>Fe</name>
        <dbReference type="ChEBI" id="CHEBI:18248"/>
    </ligandPart>
</feature>
<dbReference type="PIRSF" id="PIRSF002030">
    <property type="entry name" value="Globin_Protozoa/Cyanobacteria"/>
    <property type="match status" value="1"/>
</dbReference>
<gene>
    <name evidence="10" type="ORF">KB893_010705</name>
</gene>
<evidence type="ECO:0000256" key="8">
    <source>
        <dbReference type="PIRSR" id="PIRSR601486-1"/>
    </source>
</evidence>
<reference evidence="10 11" key="1">
    <citation type="journal article" date="2021" name="Microbiol. Resour. Announc.">
        <title>Draft Genome Sequence of Coralloluteibacterium stylophorae LMG 29479T.</title>
        <authorList>
            <person name="Karlyshev A.V."/>
            <person name="Kudryashova E.B."/>
            <person name="Ariskina E.V."/>
            <person name="Conroy A.P."/>
            <person name="Abidueva E.Y."/>
        </authorList>
    </citation>
    <scope>NUCLEOTIDE SEQUENCE [LARGE SCALE GENOMIC DNA]</scope>
    <source>
        <strain evidence="10 11">LMG 29479</strain>
    </source>
</reference>
<keyword evidence="6" id="KW-0561">Oxygen transport</keyword>
<keyword evidence="9" id="KW-0732">Signal</keyword>
<dbReference type="Pfam" id="PF01152">
    <property type="entry name" value="Bac_globin"/>
    <property type="match status" value="1"/>
</dbReference>
<dbReference type="PROSITE" id="PS51257">
    <property type="entry name" value="PROKAR_LIPOPROTEIN"/>
    <property type="match status" value="1"/>
</dbReference>
<dbReference type="EMBL" id="JAGQFT020000006">
    <property type="protein sequence ID" value="MBS7457603.1"/>
    <property type="molecule type" value="Genomic_DNA"/>
</dbReference>
<feature type="binding site" description="proximal binding residue" evidence="7">
    <location>
        <position position="94"/>
    </location>
    <ligand>
        <name>heme</name>
        <dbReference type="ChEBI" id="CHEBI:30413"/>
    </ligand>
    <ligandPart>
        <name>Fe</name>
        <dbReference type="ChEBI" id="CHEBI:18248"/>
    </ligandPart>
</feature>
<dbReference type="CDD" id="cd00454">
    <property type="entry name" value="TrHb1_N"/>
    <property type="match status" value="1"/>
</dbReference>
<dbReference type="Proteomes" id="UP000675747">
    <property type="component" value="Unassembled WGS sequence"/>
</dbReference>
<evidence type="ECO:0000256" key="3">
    <source>
        <dbReference type="ARBA" id="ARBA00022617"/>
    </source>
</evidence>
<dbReference type="Gene3D" id="1.10.490.10">
    <property type="entry name" value="Globins"/>
    <property type="match status" value="1"/>
</dbReference>
<keyword evidence="3 6" id="KW-0349">Heme</keyword>
<proteinExistence type="inferred from homology"/>
<dbReference type="GO" id="GO:0019825">
    <property type="term" value="F:oxygen binding"/>
    <property type="evidence" value="ECO:0007669"/>
    <property type="project" value="InterPro"/>
</dbReference>
<accession>A0AAP2CB73</accession>
<dbReference type="GO" id="GO:0005344">
    <property type="term" value="F:oxygen carrier activity"/>
    <property type="evidence" value="ECO:0007669"/>
    <property type="project" value="UniProtKB-UniRule"/>
</dbReference>
<evidence type="ECO:0000256" key="5">
    <source>
        <dbReference type="ARBA" id="ARBA00023004"/>
    </source>
</evidence>
<evidence type="ECO:0000256" key="2">
    <source>
        <dbReference type="ARBA" id="ARBA00022448"/>
    </source>
</evidence>
<dbReference type="InterPro" id="IPR001486">
    <property type="entry name" value="Hemoglobin_trunc"/>
</dbReference>